<evidence type="ECO:0008006" key="13">
    <source>
        <dbReference type="Google" id="ProtNLM"/>
    </source>
</evidence>
<gene>
    <name evidence="12" type="ORF">g.31834</name>
</gene>
<sequence length="713" mass="83248">MQVYLKYLAFVAYIALCVAVGIIITLISPKQCISRKCMQKNNLVLQDMDISVRPCDNFYQYICGNYVGLDEKRGKSVTEAIQTKQISLLSSYLDLPSKKSDNRVLRIIKAVYQSCLDTEHIEEEGVQPITDRIRLLGGFPLVEGKSWNTLITDRPWSLDVGEYKARYAGFRGGIIFESTVQRYEQDDSYYVHIKPPGNLNFTDAVFKAYHTYIKNITSILCTFNKKYFTPEEKEIEDTVQFMKELFKIERQKVGCKDMFRLEELEDFSKEFPFLGLKNYLNQMLPYVKLPKNIVVTTESKAFFTKVKDIIAKTDKRIVCNCMMIFNILQVTPLLPSSFRHAKYVLLKTSNVPHTLIGSDRRSLCTKLITESLSSAVTALYLRDVFQYKKEQRYFSFLLATLKSHMVKLIRHVQWMDKDTKEKAVFKVDLMGFAYPVPDGEYEELTNQTAFRIYYEDLCFIRNTSTLSSYLALPQFSSDRNWDLLGKHTDVFDKNIDIFSSDIYYDFHRNTVVIPMEFKNYPTFNGRWPKYLNYGGLCSKIAMELFRGISFSGSSFGILGKKNNWWTVETKAEYKRRNRCFVNQYNNYIKSFTDTEIRDPECIEDIEIRLAGVKIAYLTYSTIERERFFPERRLTGLKHFSPKQMFFVDFATYYCDVNWLPPQGRNLTEREASEEPNEYKVIGSLRNMKLFSDIFECSPNDAMNPSGKCDMWNS</sequence>
<dbReference type="SUPFAM" id="SSF55486">
    <property type="entry name" value="Metalloproteases ('zincins'), catalytic domain"/>
    <property type="match status" value="1"/>
</dbReference>
<evidence type="ECO:0000259" key="11">
    <source>
        <dbReference type="Pfam" id="PF05649"/>
    </source>
</evidence>
<dbReference type="EMBL" id="GECZ01008503">
    <property type="protein sequence ID" value="JAS61266.1"/>
    <property type="molecule type" value="Transcribed_RNA"/>
</dbReference>
<dbReference type="AlphaFoldDB" id="A0A1B6GFT8"/>
<dbReference type="InterPro" id="IPR042089">
    <property type="entry name" value="Peptidase_M13_dom_2"/>
</dbReference>
<dbReference type="InterPro" id="IPR024079">
    <property type="entry name" value="MetalloPept_cat_dom_sf"/>
</dbReference>
<keyword evidence="9" id="KW-0812">Transmembrane</keyword>
<feature type="domain" description="Peptidase M13 N-terminal" evidence="11">
    <location>
        <begin position="54"/>
        <end position="431"/>
    </location>
</feature>
<dbReference type="GO" id="GO:0006508">
    <property type="term" value="P:proteolysis"/>
    <property type="evidence" value="ECO:0007669"/>
    <property type="project" value="UniProtKB-KW"/>
</dbReference>
<keyword evidence="6" id="KW-0378">Hydrolase</keyword>
<feature type="transmembrane region" description="Helical" evidence="9">
    <location>
        <begin position="7"/>
        <end position="27"/>
    </location>
</feature>
<evidence type="ECO:0000256" key="2">
    <source>
        <dbReference type="ARBA" id="ARBA00004401"/>
    </source>
</evidence>
<accession>A0A1B6GFT8</accession>
<dbReference type="CDD" id="cd08662">
    <property type="entry name" value="M13"/>
    <property type="match status" value="1"/>
</dbReference>
<dbReference type="PANTHER" id="PTHR11733:SF222">
    <property type="entry name" value="IP12942P"/>
    <property type="match status" value="1"/>
</dbReference>
<dbReference type="Pfam" id="PF01431">
    <property type="entry name" value="Peptidase_M13"/>
    <property type="match status" value="1"/>
</dbReference>
<name>A0A1B6GFT8_9HEMI</name>
<keyword evidence="9" id="KW-1133">Transmembrane helix</keyword>
<evidence type="ECO:0000256" key="4">
    <source>
        <dbReference type="ARBA" id="ARBA00022670"/>
    </source>
</evidence>
<evidence type="ECO:0000256" key="1">
    <source>
        <dbReference type="ARBA" id="ARBA00001947"/>
    </source>
</evidence>
<evidence type="ECO:0000256" key="8">
    <source>
        <dbReference type="ARBA" id="ARBA00023049"/>
    </source>
</evidence>
<keyword evidence="4" id="KW-0645">Protease</keyword>
<reference evidence="12" key="1">
    <citation type="submission" date="2015-11" db="EMBL/GenBank/DDBJ databases">
        <title>De novo transcriptome assembly of four potential Pierce s Disease insect vectors from Arizona vineyards.</title>
        <authorList>
            <person name="Tassone E.E."/>
        </authorList>
    </citation>
    <scope>NUCLEOTIDE SEQUENCE</scope>
</reference>
<comment type="subcellular location">
    <subcellularLocation>
        <location evidence="2">Cell membrane</location>
        <topology evidence="2">Single-pass type II membrane protein</topology>
    </subcellularLocation>
</comment>
<evidence type="ECO:0000256" key="6">
    <source>
        <dbReference type="ARBA" id="ARBA00022801"/>
    </source>
</evidence>
<keyword evidence="8" id="KW-0482">Metalloprotease</keyword>
<evidence type="ECO:0000259" key="10">
    <source>
        <dbReference type="Pfam" id="PF01431"/>
    </source>
</evidence>
<organism evidence="12">
    <name type="scientific">Cuerna arida</name>
    <dbReference type="NCBI Taxonomy" id="1464854"/>
    <lineage>
        <taxon>Eukaryota</taxon>
        <taxon>Metazoa</taxon>
        <taxon>Ecdysozoa</taxon>
        <taxon>Arthropoda</taxon>
        <taxon>Hexapoda</taxon>
        <taxon>Insecta</taxon>
        <taxon>Pterygota</taxon>
        <taxon>Neoptera</taxon>
        <taxon>Paraneoptera</taxon>
        <taxon>Hemiptera</taxon>
        <taxon>Auchenorrhyncha</taxon>
        <taxon>Membracoidea</taxon>
        <taxon>Cicadellidae</taxon>
        <taxon>Cicadellinae</taxon>
        <taxon>Proconiini</taxon>
        <taxon>Cuerna</taxon>
    </lineage>
</organism>
<keyword evidence="7" id="KW-0862">Zinc</keyword>
<comment type="cofactor">
    <cofactor evidence="1">
        <name>Zn(2+)</name>
        <dbReference type="ChEBI" id="CHEBI:29105"/>
    </cofactor>
</comment>
<dbReference type="InterPro" id="IPR000718">
    <property type="entry name" value="Peptidase_M13"/>
</dbReference>
<evidence type="ECO:0000256" key="5">
    <source>
        <dbReference type="ARBA" id="ARBA00022723"/>
    </source>
</evidence>
<dbReference type="Gene3D" id="1.10.1380.10">
    <property type="entry name" value="Neutral endopeptidase , domain2"/>
    <property type="match status" value="1"/>
</dbReference>
<evidence type="ECO:0000313" key="12">
    <source>
        <dbReference type="EMBL" id="JAS61266.1"/>
    </source>
</evidence>
<dbReference type="Pfam" id="PF05649">
    <property type="entry name" value="Peptidase_M13_N"/>
    <property type="match status" value="1"/>
</dbReference>
<dbReference type="Gene3D" id="3.40.390.10">
    <property type="entry name" value="Collagenase (Catalytic Domain)"/>
    <property type="match status" value="1"/>
</dbReference>
<dbReference type="GO" id="GO:0005886">
    <property type="term" value="C:plasma membrane"/>
    <property type="evidence" value="ECO:0007669"/>
    <property type="project" value="UniProtKB-SubCell"/>
</dbReference>
<dbReference type="GO" id="GO:0004222">
    <property type="term" value="F:metalloendopeptidase activity"/>
    <property type="evidence" value="ECO:0007669"/>
    <property type="project" value="InterPro"/>
</dbReference>
<evidence type="ECO:0000256" key="7">
    <source>
        <dbReference type="ARBA" id="ARBA00022833"/>
    </source>
</evidence>
<proteinExistence type="inferred from homology"/>
<dbReference type="GO" id="GO:0046872">
    <property type="term" value="F:metal ion binding"/>
    <property type="evidence" value="ECO:0007669"/>
    <property type="project" value="UniProtKB-KW"/>
</dbReference>
<protein>
    <recommendedName>
        <fullName evidence="13">Peptidase M13 N-terminal domain-containing protein</fullName>
    </recommendedName>
</protein>
<evidence type="ECO:0000256" key="3">
    <source>
        <dbReference type="ARBA" id="ARBA00007357"/>
    </source>
</evidence>
<keyword evidence="9" id="KW-0472">Membrane</keyword>
<keyword evidence="5" id="KW-0479">Metal-binding</keyword>
<dbReference type="InterPro" id="IPR008753">
    <property type="entry name" value="Peptidase_M13_N"/>
</dbReference>
<dbReference type="InterPro" id="IPR018497">
    <property type="entry name" value="Peptidase_M13_C"/>
</dbReference>
<dbReference type="PANTHER" id="PTHR11733">
    <property type="entry name" value="ZINC METALLOPROTEASE FAMILY M13 NEPRILYSIN-RELATED"/>
    <property type="match status" value="1"/>
</dbReference>
<dbReference type="PROSITE" id="PS51885">
    <property type="entry name" value="NEPRILYSIN"/>
    <property type="match status" value="1"/>
</dbReference>
<feature type="domain" description="Peptidase M13 C-terminal" evidence="10">
    <location>
        <begin position="503"/>
        <end position="709"/>
    </location>
</feature>
<comment type="similarity">
    <text evidence="3">Belongs to the peptidase M13 family.</text>
</comment>
<evidence type="ECO:0000256" key="9">
    <source>
        <dbReference type="SAM" id="Phobius"/>
    </source>
</evidence>